<evidence type="ECO:0000256" key="1">
    <source>
        <dbReference type="ARBA" id="ARBA00011975"/>
    </source>
</evidence>
<dbReference type="RefSeq" id="WP_233478770.1">
    <property type="nucleotide sequence ID" value="NZ_CP013970.1"/>
</dbReference>
<dbReference type="Proteomes" id="UP000264980">
    <property type="component" value="Chromosome"/>
</dbReference>
<name>A0A345CPF3_9GAMM</name>
<protein>
    <recommendedName>
        <fullName evidence="1">DNA (cytosine-5-)-methyltransferase</fullName>
        <ecNumber evidence="1">2.1.1.37</ecNumber>
    </recommendedName>
</protein>
<dbReference type="GO" id="GO:0003886">
    <property type="term" value="F:DNA (cytosine-5-)-methyltransferase activity"/>
    <property type="evidence" value="ECO:0007669"/>
    <property type="project" value="UniProtKB-EC"/>
</dbReference>
<keyword evidence="5" id="KW-0680">Restriction system</keyword>
<accession>A0A345CPF3</accession>
<dbReference type="REBASE" id="259720">
    <property type="entry name" value="M.EtrMDORF3130P"/>
</dbReference>
<proteinExistence type="predicted"/>
<dbReference type="AlphaFoldDB" id="A0A345CPF3"/>
<dbReference type="Pfam" id="PF00145">
    <property type="entry name" value="DNA_methylase"/>
    <property type="match status" value="1"/>
</dbReference>
<evidence type="ECO:0000256" key="3">
    <source>
        <dbReference type="ARBA" id="ARBA00022679"/>
    </source>
</evidence>
<dbReference type="PANTHER" id="PTHR46098">
    <property type="entry name" value="TRNA (CYTOSINE(38)-C(5))-METHYLTRANSFERASE"/>
    <property type="match status" value="1"/>
</dbReference>
<dbReference type="InterPro" id="IPR001525">
    <property type="entry name" value="C5_MeTfrase"/>
</dbReference>
<organism evidence="7 8">
    <name type="scientific">Erwinia tracheiphila</name>
    <dbReference type="NCBI Taxonomy" id="65700"/>
    <lineage>
        <taxon>Bacteria</taxon>
        <taxon>Pseudomonadati</taxon>
        <taxon>Pseudomonadota</taxon>
        <taxon>Gammaproteobacteria</taxon>
        <taxon>Enterobacterales</taxon>
        <taxon>Erwiniaceae</taxon>
        <taxon>Erwinia</taxon>
    </lineage>
</organism>
<dbReference type="InterPro" id="IPR029063">
    <property type="entry name" value="SAM-dependent_MTases_sf"/>
</dbReference>
<dbReference type="Gene3D" id="3.40.50.150">
    <property type="entry name" value="Vaccinia Virus protein VP39"/>
    <property type="match status" value="1"/>
</dbReference>
<evidence type="ECO:0000256" key="2">
    <source>
        <dbReference type="ARBA" id="ARBA00022603"/>
    </source>
</evidence>
<dbReference type="EMBL" id="CP013970">
    <property type="protein sequence ID" value="AXF75320.1"/>
    <property type="molecule type" value="Genomic_DNA"/>
</dbReference>
<dbReference type="SUPFAM" id="SSF53335">
    <property type="entry name" value="S-adenosyl-L-methionine-dependent methyltransferases"/>
    <property type="match status" value="1"/>
</dbReference>
<keyword evidence="2 7" id="KW-0489">Methyltransferase</keyword>
<dbReference type="GO" id="GO:0009307">
    <property type="term" value="P:DNA restriction-modification system"/>
    <property type="evidence" value="ECO:0007669"/>
    <property type="project" value="UniProtKB-KW"/>
</dbReference>
<keyword evidence="3 7" id="KW-0808">Transferase</keyword>
<dbReference type="EC" id="2.1.1.37" evidence="1"/>
<comment type="catalytic activity">
    <reaction evidence="6">
        <text>a 2'-deoxycytidine in DNA + S-adenosyl-L-methionine = a 5-methyl-2'-deoxycytidine in DNA + S-adenosyl-L-homocysteine + H(+)</text>
        <dbReference type="Rhea" id="RHEA:13681"/>
        <dbReference type="Rhea" id="RHEA-COMP:11369"/>
        <dbReference type="Rhea" id="RHEA-COMP:11370"/>
        <dbReference type="ChEBI" id="CHEBI:15378"/>
        <dbReference type="ChEBI" id="CHEBI:57856"/>
        <dbReference type="ChEBI" id="CHEBI:59789"/>
        <dbReference type="ChEBI" id="CHEBI:85452"/>
        <dbReference type="ChEBI" id="CHEBI:85454"/>
        <dbReference type="EC" id="2.1.1.37"/>
    </reaction>
</comment>
<evidence type="ECO:0000256" key="4">
    <source>
        <dbReference type="ARBA" id="ARBA00022691"/>
    </source>
</evidence>
<sequence>MTAYYNEIDPFAAQWLRNLIDAGHIAPGVVDERSITEVTPDDVKGFTQCHFFAGIGGWPLALNLAGISERQGIWTGSPPCQPFSLAGKQRGQLDERHLAPTFMRLVTQCRPPVLFGEQVAAAISKHWLDDLFTELERENYACGAAVLPACSVGAPHKRDRLYFGARLLADGVGVGSFGRGISKKRTGENKRYQEGIRPFKKFGVEGLCPVDHLADTYNTRSQGWERVCERTDQQPAGASGLAGSVAESLRTEWHGERLHRPGESHGTESSWASAELTGRCHPGKSTNPHHSFWSDADWLGCRDGRFRPVESGTFPLANGISARVGRLRGYGNAIVPQVAAQFIIAFMAACNA</sequence>
<keyword evidence="4" id="KW-0949">S-adenosyl-L-methionine</keyword>
<evidence type="ECO:0000313" key="7">
    <source>
        <dbReference type="EMBL" id="AXF75320.1"/>
    </source>
</evidence>
<evidence type="ECO:0000313" key="8">
    <source>
        <dbReference type="Proteomes" id="UP000264980"/>
    </source>
</evidence>
<gene>
    <name evidence="7" type="ORF">AV903_03130</name>
</gene>
<evidence type="ECO:0000256" key="6">
    <source>
        <dbReference type="ARBA" id="ARBA00047422"/>
    </source>
</evidence>
<dbReference type="PANTHER" id="PTHR46098:SF1">
    <property type="entry name" value="TRNA (CYTOSINE(38)-C(5))-METHYLTRANSFERASE"/>
    <property type="match status" value="1"/>
</dbReference>
<reference evidence="7 8" key="1">
    <citation type="submission" date="2016-01" db="EMBL/GenBank/DDBJ databases">
        <authorList>
            <person name="Oliw E.H."/>
        </authorList>
    </citation>
    <scope>NUCLEOTIDE SEQUENCE [LARGE SCALE GENOMIC DNA]</scope>
    <source>
        <strain evidence="7 8">MDcuke</strain>
    </source>
</reference>
<dbReference type="GO" id="GO:0032259">
    <property type="term" value="P:methylation"/>
    <property type="evidence" value="ECO:0007669"/>
    <property type="project" value="UniProtKB-KW"/>
</dbReference>
<dbReference type="InterPro" id="IPR050750">
    <property type="entry name" value="C5-MTase"/>
</dbReference>
<evidence type="ECO:0000256" key="5">
    <source>
        <dbReference type="ARBA" id="ARBA00022747"/>
    </source>
</evidence>